<evidence type="ECO:0000313" key="7">
    <source>
        <dbReference type="Proteomes" id="UP000004906"/>
    </source>
</evidence>
<evidence type="ECO:0000256" key="2">
    <source>
        <dbReference type="ARBA" id="ARBA00023125"/>
    </source>
</evidence>
<evidence type="ECO:0000259" key="5">
    <source>
        <dbReference type="PROSITE" id="PS51000"/>
    </source>
</evidence>
<dbReference type="Pfam" id="PF00455">
    <property type="entry name" value="DeoRC"/>
    <property type="match status" value="1"/>
</dbReference>
<dbReference type="PROSITE" id="PS00894">
    <property type="entry name" value="HTH_DEOR_1"/>
    <property type="match status" value="1"/>
</dbReference>
<dbReference type="PANTHER" id="PTHR30363">
    <property type="entry name" value="HTH-TYPE TRANSCRIPTIONAL REGULATOR SRLR-RELATED"/>
    <property type="match status" value="1"/>
</dbReference>
<dbReference type="SMART" id="SM01134">
    <property type="entry name" value="DeoRC"/>
    <property type="match status" value="1"/>
</dbReference>
<dbReference type="Pfam" id="PF08220">
    <property type="entry name" value="HTH_DeoR"/>
    <property type="match status" value="1"/>
</dbReference>
<gene>
    <name evidence="6" type="ORF">LTSEADE_0277</name>
</gene>
<comment type="caution">
    <text evidence="6">The sequence shown here is derived from an EMBL/GenBank/DDBJ whole genome shotgun (WGS) entry which is preliminary data.</text>
</comment>
<keyword evidence="3" id="KW-0804">Transcription</keyword>
<proteinExistence type="predicted"/>
<dbReference type="InterPro" id="IPR018356">
    <property type="entry name" value="Tscrpt_reg_HTH_DeoR_CS"/>
</dbReference>
<name>A0A6C8GUI3_SALET</name>
<dbReference type="SMART" id="SM00420">
    <property type="entry name" value="HTH_DEOR"/>
    <property type="match status" value="1"/>
</dbReference>
<dbReference type="InterPro" id="IPR037171">
    <property type="entry name" value="NagB/RpiA_transferase-like"/>
</dbReference>
<dbReference type="EMBL" id="AFCI01000111">
    <property type="protein sequence ID" value="EHC41712.1"/>
    <property type="molecule type" value="Genomic_DNA"/>
</dbReference>
<dbReference type="SUPFAM" id="SSF100950">
    <property type="entry name" value="NagB/RpiA/CoA transferase-like"/>
    <property type="match status" value="1"/>
</dbReference>
<dbReference type="InterPro" id="IPR036390">
    <property type="entry name" value="WH_DNA-bd_sf"/>
</dbReference>
<keyword evidence="1" id="KW-0805">Transcription regulation</keyword>
<evidence type="ECO:0000313" key="6">
    <source>
        <dbReference type="EMBL" id="EHC41712.1"/>
    </source>
</evidence>
<evidence type="ECO:0000256" key="3">
    <source>
        <dbReference type="ARBA" id="ARBA00023163"/>
    </source>
</evidence>
<organism evidence="6 7">
    <name type="scientific">Salmonella enterica subsp. enterica serovar Adelaide str. A4-669</name>
    <dbReference type="NCBI Taxonomy" id="913063"/>
    <lineage>
        <taxon>Bacteria</taxon>
        <taxon>Pseudomonadati</taxon>
        <taxon>Pseudomonadota</taxon>
        <taxon>Gammaproteobacteria</taxon>
        <taxon>Enterobacterales</taxon>
        <taxon>Enterobacteriaceae</taxon>
        <taxon>Salmonella</taxon>
    </lineage>
</organism>
<dbReference type="Proteomes" id="UP000004906">
    <property type="component" value="Unassembled WGS sequence"/>
</dbReference>
<dbReference type="AlphaFoldDB" id="A0A6C8GUI3"/>
<dbReference type="GO" id="GO:0003677">
    <property type="term" value="F:DNA binding"/>
    <property type="evidence" value="ECO:0007669"/>
    <property type="project" value="UniProtKB-KW"/>
</dbReference>
<evidence type="ECO:0000256" key="4">
    <source>
        <dbReference type="SAM" id="MobiDB-lite"/>
    </source>
</evidence>
<feature type="region of interest" description="Disordered" evidence="4">
    <location>
        <begin position="59"/>
        <end position="91"/>
    </location>
</feature>
<dbReference type="PRINTS" id="PR00037">
    <property type="entry name" value="HTHLACR"/>
</dbReference>
<dbReference type="GO" id="GO:0003700">
    <property type="term" value="F:DNA-binding transcription factor activity"/>
    <property type="evidence" value="ECO:0007669"/>
    <property type="project" value="InterPro"/>
</dbReference>
<dbReference type="PROSITE" id="PS51000">
    <property type="entry name" value="HTH_DEOR_2"/>
    <property type="match status" value="1"/>
</dbReference>
<sequence length="269" mass="29541">MKGQHRLDLIVAYLKNHTLVTVEQLVEAVDASPATIRRDLIKLDEQGVISRSHGGVALRRFEPAQPTTNEKQLRSPAEKRAKQLRSPAEKREKRAIARVAASLVNAGDAVVLDAGTTMMELAKCLTHLPLRVITVDLHIALFLAEFRQIEVTIVGGRIDDSSQSCIGEHGRKLLRSVYPNIAFMSCNSWGVKTGVTTPTEDKAGLKQEIIANAQRKVLLADSSKYGAHSLFNVVPLERFNDVITDVNLPPSAQVELKGRAFALTLVQPE</sequence>
<accession>A0A6C8GUI3</accession>
<protein>
    <submittedName>
        <fullName evidence="6">Transcriptional regulator DeoR</fullName>
    </submittedName>
</protein>
<dbReference type="InterPro" id="IPR050313">
    <property type="entry name" value="Carb_Metab_HTH_regulators"/>
</dbReference>
<dbReference type="InterPro" id="IPR001034">
    <property type="entry name" value="DeoR_HTH"/>
</dbReference>
<feature type="domain" description="HTH deoR-type" evidence="5">
    <location>
        <begin position="3"/>
        <end position="58"/>
    </location>
</feature>
<keyword evidence="2" id="KW-0238">DNA-binding</keyword>
<reference evidence="6 7" key="1">
    <citation type="journal article" date="2011" name="BMC Genomics">
        <title>Genome sequencing reveals diversification of virulence factor content and possible host adaptation in distinct subpopulations of Salmonella enterica.</title>
        <authorList>
            <person name="den Bakker H.C."/>
            <person name="Moreno Switt A.I."/>
            <person name="Govoni G."/>
            <person name="Cummings C.A."/>
            <person name="Ranieri M.L."/>
            <person name="Degoricija L."/>
            <person name="Hoelzer K."/>
            <person name="Rodriguez-Rivera L.D."/>
            <person name="Brown S."/>
            <person name="Bolchacova E."/>
            <person name="Furtado M.R."/>
            <person name="Wiedmann M."/>
        </authorList>
    </citation>
    <scope>NUCLEOTIDE SEQUENCE [LARGE SCALE GENOMIC DNA]</scope>
    <source>
        <strain evidence="6 7">A4-669</strain>
    </source>
</reference>
<evidence type="ECO:0000256" key="1">
    <source>
        <dbReference type="ARBA" id="ARBA00023015"/>
    </source>
</evidence>
<dbReference type="InterPro" id="IPR014036">
    <property type="entry name" value="DeoR-like_C"/>
</dbReference>
<feature type="compositionally biased region" description="Basic and acidic residues" evidence="4">
    <location>
        <begin position="71"/>
        <end position="91"/>
    </location>
</feature>
<dbReference type="SUPFAM" id="SSF46785">
    <property type="entry name" value="Winged helix' DNA-binding domain"/>
    <property type="match status" value="1"/>
</dbReference>
<dbReference type="PANTHER" id="PTHR30363:SF46">
    <property type="entry name" value="LYSR FAMILY TRANSCRIPTIONAL REGULATOR"/>
    <property type="match status" value="1"/>
</dbReference>